<protein>
    <submittedName>
        <fullName evidence="1">Uncharacterized protein</fullName>
    </submittedName>
</protein>
<feature type="non-terminal residue" evidence="1">
    <location>
        <position position="31"/>
    </location>
</feature>
<dbReference type="STRING" id="34061.B0189_10040"/>
<evidence type="ECO:0000313" key="2">
    <source>
        <dbReference type="Proteomes" id="UP000187495"/>
    </source>
</evidence>
<sequence>MKTIYLHGILAKKFGRVFRLAVNSPREAAHA</sequence>
<evidence type="ECO:0000313" key="1">
    <source>
        <dbReference type="EMBL" id="SIS10823.1"/>
    </source>
</evidence>
<dbReference type="EMBL" id="FTNU01000047">
    <property type="protein sequence ID" value="SIS10823.1"/>
    <property type="molecule type" value="Genomic_DNA"/>
</dbReference>
<name>A0A1N7GE28_9GAMM</name>
<reference evidence="2" key="1">
    <citation type="submission" date="2017-01" db="EMBL/GenBank/DDBJ databases">
        <authorList>
            <person name="Varghese N."/>
            <person name="Submissions S."/>
        </authorList>
    </citation>
    <scope>NUCLEOTIDE SEQUENCE [LARGE SCALE GENOMIC DNA]</scope>
    <source>
        <strain evidence="2">DSM 21768</strain>
    </source>
</reference>
<dbReference type="AlphaFoldDB" id="A0A1N7GE28"/>
<dbReference type="Proteomes" id="UP000187495">
    <property type="component" value="Unassembled WGS sequence"/>
</dbReference>
<accession>A0A1N7GE28</accession>
<proteinExistence type="predicted"/>
<keyword evidence="2" id="KW-1185">Reference proteome</keyword>
<gene>
    <name evidence="1" type="ORF">SAMN02745664_1473</name>
</gene>
<organism evidence="1 2">
    <name type="scientific">Moraxella cuniculi DSM 21768</name>
    <dbReference type="NCBI Taxonomy" id="1122245"/>
    <lineage>
        <taxon>Bacteria</taxon>
        <taxon>Pseudomonadati</taxon>
        <taxon>Pseudomonadota</taxon>
        <taxon>Gammaproteobacteria</taxon>
        <taxon>Moraxellales</taxon>
        <taxon>Moraxellaceae</taxon>
        <taxon>Moraxella</taxon>
    </lineage>
</organism>